<evidence type="ECO:0000256" key="1">
    <source>
        <dbReference type="SAM" id="MobiDB-lite"/>
    </source>
</evidence>
<feature type="domain" description="Glyoxalase-related protein" evidence="2">
    <location>
        <begin position="6"/>
        <end position="144"/>
    </location>
</feature>
<protein>
    <submittedName>
        <fullName evidence="3">Glyoxalase superfamily protein</fullName>
    </submittedName>
</protein>
<evidence type="ECO:0000313" key="3">
    <source>
        <dbReference type="EMBL" id="UXN69832.1"/>
    </source>
</evidence>
<dbReference type="InterPro" id="IPR045517">
    <property type="entry name" value="Glyoxalase_8"/>
</dbReference>
<gene>
    <name evidence="3" type="ORF">N8A98_21920</name>
</gene>
<dbReference type="Proteomes" id="UP001061862">
    <property type="component" value="Chromosome"/>
</dbReference>
<feature type="region of interest" description="Disordered" evidence="1">
    <location>
        <begin position="127"/>
        <end position="146"/>
    </location>
</feature>
<proteinExistence type="predicted"/>
<feature type="compositionally biased region" description="Polar residues" evidence="1">
    <location>
        <begin position="132"/>
        <end position="146"/>
    </location>
</feature>
<dbReference type="RefSeq" id="WP_113121614.1">
    <property type="nucleotide sequence ID" value="NZ_CP104965.1"/>
</dbReference>
<name>A0ABY6CC59_9HYPH</name>
<sequence length="146" mass="16121">MSFSLDTPSIQTLKSEAKAYRDERARTGEPITHGAALESIAKAHGYRDWNTARAMLPERVASPVQVGHRVKGTYLGQNFRGLVIGVQLLSDMQHYQVTIKFDEPVDVVTSELFSAFRQRVTATVGINGVSPAHTSNGQPQLRLSRE</sequence>
<dbReference type="Pfam" id="PF20066">
    <property type="entry name" value="Glyoxalase_8"/>
    <property type="match status" value="1"/>
</dbReference>
<dbReference type="EMBL" id="CP104965">
    <property type="protein sequence ID" value="UXN69832.1"/>
    <property type="molecule type" value="Genomic_DNA"/>
</dbReference>
<reference evidence="3 4" key="1">
    <citation type="submission" date="2022-09" db="EMBL/GenBank/DDBJ databases">
        <title>Interaction between co-microsymbionts with complementary sets of symbiotic genes in legume-rhizobium systems.</title>
        <authorList>
            <person name="Safronova V."/>
            <person name="Sazanova A."/>
            <person name="Afonin A."/>
            <person name="Chirak E."/>
        </authorList>
    </citation>
    <scope>NUCLEOTIDE SEQUENCE [LARGE SCALE GENOMIC DNA]</scope>
    <source>
        <strain evidence="3 4">A18/4-1</strain>
    </source>
</reference>
<keyword evidence="4" id="KW-1185">Reference proteome</keyword>
<organism evidence="3 4">
    <name type="scientific">Devosia neptuniae</name>
    <dbReference type="NCBI Taxonomy" id="191302"/>
    <lineage>
        <taxon>Bacteria</taxon>
        <taxon>Pseudomonadati</taxon>
        <taxon>Pseudomonadota</taxon>
        <taxon>Alphaproteobacteria</taxon>
        <taxon>Hyphomicrobiales</taxon>
        <taxon>Devosiaceae</taxon>
        <taxon>Devosia</taxon>
    </lineage>
</organism>
<evidence type="ECO:0000259" key="2">
    <source>
        <dbReference type="Pfam" id="PF20066"/>
    </source>
</evidence>
<accession>A0ABY6CC59</accession>
<evidence type="ECO:0000313" key="4">
    <source>
        <dbReference type="Proteomes" id="UP001061862"/>
    </source>
</evidence>